<protein>
    <submittedName>
        <fullName evidence="1">Putative LOC100197594 [Hydra vulgaris]</fullName>
    </submittedName>
</protein>
<proteinExistence type="predicted"/>
<dbReference type="EMBL" id="HACA01013056">
    <property type="protein sequence ID" value="CDW30417.1"/>
    <property type="molecule type" value="Transcribed_RNA"/>
</dbReference>
<sequence length="77" mass="8544">MVFGFVAIDGSIMAPYFIEAGLKINTTEYLKILKNVLEVKFGLNHVVHPQNSALCHASKATQSFLLGRVLYFTKAEV</sequence>
<evidence type="ECO:0000313" key="1">
    <source>
        <dbReference type="EMBL" id="CDW30417.1"/>
    </source>
</evidence>
<accession>A0A0K2TXL6</accession>
<organism evidence="1">
    <name type="scientific">Lepeophtheirus salmonis</name>
    <name type="common">Salmon louse</name>
    <name type="synonym">Caligus salmonis</name>
    <dbReference type="NCBI Taxonomy" id="72036"/>
    <lineage>
        <taxon>Eukaryota</taxon>
        <taxon>Metazoa</taxon>
        <taxon>Ecdysozoa</taxon>
        <taxon>Arthropoda</taxon>
        <taxon>Crustacea</taxon>
        <taxon>Multicrustacea</taxon>
        <taxon>Hexanauplia</taxon>
        <taxon>Copepoda</taxon>
        <taxon>Siphonostomatoida</taxon>
        <taxon>Caligidae</taxon>
        <taxon>Lepeophtheirus</taxon>
    </lineage>
</organism>
<name>A0A0K2TXL6_LEPSM</name>
<reference evidence="1" key="1">
    <citation type="submission" date="2014-05" db="EMBL/GenBank/DDBJ databases">
        <authorList>
            <person name="Chronopoulou M."/>
        </authorList>
    </citation>
    <scope>NUCLEOTIDE SEQUENCE</scope>
    <source>
        <tissue evidence="1">Whole organism</tissue>
    </source>
</reference>
<dbReference type="AlphaFoldDB" id="A0A0K2TXL6"/>